<evidence type="ECO:0000256" key="7">
    <source>
        <dbReference type="ARBA" id="ARBA00022692"/>
    </source>
</evidence>
<evidence type="ECO:0000256" key="8">
    <source>
        <dbReference type="ARBA" id="ARBA00022958"/>
    </source>
</evidence>
<evidence type="ECO:0000256" key="17">
    <source>
        <dbReference type="ARBA" id="ARBA00025540"/>
    </source>
</evidence>
<evidence type="ECO:0000256" key="9">
    <source>
        <dbReference type="ARBA" id="ARBA00022968"/>
    </source>
</evidence>
<evidence type="ECO:0000256" key="14">
    <source>
        <dbReference type="ARBA" id="ARBA00023157"/>
    </source>
</evidence>
<name>A0AAN7VKD8_9COLE</name>
<evidence type="ECO:0000256" key="4">
    <source>
        <dbReference type="ARBA" id="ARBA00022475"/>
    </source>
</evidence>
<evidence type="ECO:0000256" key="11">
    <source>
        <dbReference type="ARBA" id="ARBA00023053"/>
    </source>
</evidence>
<dbReference type="AlphaFoldDB" id="A0AAN7VKD8"/>
<evidence type="ECO:0000313" key="19">
    <source>
        <dbReference type="EMBL" id="KAK5646773.1"/>
    </source>
</evidence>
<keyword evidence="10 18" id="KW-1133">Transmembrane helix</keyword>
<evidence type="ECO:0000256" key="16">
    <source>
        <dbReference type="ARBA" id="ARBA00023201"/>
    </source>
</evidence>
<keyword evidence="3" id="KW-0813">Transport</keyword>
<gene>
    <name evidence="19" type="ORF">RI129_005237</name>
</gene>
<dbReference type="PROSITE" id="PS00390">
    <property type="entry name" value="ATPASE_NA_K_BETA_1"/>
    <property type="match status" value="1"/>
</dbReference>
<evidence type="ECO:0000256" key="18">
    <source>
        <dbReference type="SAM" id="Phobius"/>
    </source>
</evidence>
<keyword evidence="16" id="KW-0739">Sodium transport</keyword>
<dbReference type="InterPro" id="IPR038702">
    <property type="entry name" value="Na/K_ATPase_sub_beta_sf"/>
</dbReference>
<keyword evidence="15" id="KW-0325">Glycoprotein</keyword>
<protein>
    <submittedName>
        <fullName evidence="19">Uncharacterized protein</fullName>
    </submittedName>
</protein>
<dbReference type="GO" id="GO:0001671">
    <property type="term" value="F:ATPase activator activity"/>
    <property type="evidence" value="ECO:0007669"/>
    <property type="project" value="UniProtKB-ARBA"/>
</dbReference>
<evidence type="ECO:0000256" key="5">
    <source>
        <dbReference type="ARBA" id="ARBA00022538"/>
    </source>
</evidence>
<keyword evidence="12" id="KW-0406">Ion transport</keyword>
<dbReference type="GO" id="GO:1990573">
    <property type="term" value="P:potassium ion import across plasma membrane"/>
    <property type="evidence" value="ECO:0007669"/>
    <property type="project" value="TreeGrafter"/>
</dbReference>
<evidence type="ECO:0000256" key="1">
    <source>
        <dbReference type="ARBA" id="ARBA00004401"/>
    </source>
</evidence>
<keyword evidence="6" id="KW-0740">Sodium/potassium transport</keyword>
<keyword evidence="4" id="KW-1003">Cell membrane</keyword>
<comment type="caution">
    <text evidence="19">The sequence shown here is derived from an EMBL/GenBank/DDBJ whole genome shotgun (WGS) entry which is preliminary data.</text>
</comment>
<organism evidence="19 20">
    <name type="scientific">Pyrocoelia pectoralis</name>
    <dbReference type="NCBI Taxonomy" id="417401"/>
    <lineage>
        <taxon>Eukaryota</taxon>
        <taxon>Metazoa</taxon>
        <taxon>Ecdysozoa</taxon>
        <taxon>Arthropoda</taxon>
        <taxon>Hexapoda</taxon>
        <taxon>Insecta</taxon>
        <taxon>Pterygota</taxon>
        <taxon>Neoptera</taxon>
        <taxon>Endopterygota</taxon>
        <taxon>Coleoptera</taxon>
        <taxon>Polyphaga</taxon>
        <taxon>Elateriformia</taxon>
        <taxon>Elateroidea</taxon>
        <taxon>Lampyridae</taxon>
        <taxon>Lampyrinae</taxon>
        <taxon>Pyrocoelia</taxon>
    </lineage>
</organism>
<dbReference type="PANTHER" id="PTHR11523">
    <property type="entry name" value="SODIUM/POTASSIUM-DEPENDENT ATPASE BETA SUBUNIT"/>
    <property type="match status" value="1"/>
</dbReference>
<keyword evidence="20" id="KW-1185">Reference proteome</keyword>
<keyword evidence="11" id="KW-0915">Sodium</keyword>
<dbReference type="GO" id="GO:0006883">
    <property type="term" value="P:intracellular sodium ion homeostasis"/>
    <property type="evidence" value="ECO:0007669"/>
    <property type="project" value="TreeGrafter"/>
</dbReference>
<dbReference type="GO" id="GO:0036376">
    <property type="term" value="P:sodium ion export across plasma membrane"/>
    <property type="evidence" value="ECO:0007669"/>
    <property type="project" value="TreeGrafter"/>
</dbReference>
<comment type="subcellular location">
    <subcellularLocation>
        <location evidence="1">Cell membrane</location>
        <topology evidence="1">Single-pass type II membrane protein</topology>
    </subcellularLocation>
</comment>
<proteinExistence type="inferred from homology"/>
<evidence type="ECO:0000256" key="3">
    <source>
        <dbReference type="ARBA" id="ARBA00022448"/>
    </source>
</evidence>
<dbReference type="Proteomes" id="UP001329430">
    <property type="component" value="Chromosome 3"/>
</dbReference>
<dbReference type="FunFam" id="2.60.40.1660:FF:000004">
    <property type="entry name" value="sodium/potassium-transporting ATPase subunit beta-2"/>
    <property type="match status" value="1"/>
</dbReference>
<reference evidence="19 20" key="1">
    <citation type="journal article" date="2024" name="Insects">
        <title>An Improved Chromosome-Level Genome Assembly of the Firefly Pyrocoelia pectoralis.</title>
        <authorList>
            <person name="Fu X."/>
            <person name="Meyer-Rochow V.B."/>
            <person name="Ballantyne L."/>
            <person name="Zhu X."/>
        </authorList>
    </citation>
    <scope>NUCLEOTIDE SEQUENCE [LARGE SCALE GENOMIC DNA]</scope>
    <source>
        <strain evidence="19">XCY_ONT2</strain>
    </source>
</reference>
<evidence type="ECO:0000256" key="10">
    <source>
        <dbReference type="ARBA" id="ARBA00022989"/>
    </source>
</evidence>
<dbReference type="PANTHER" id="PTHR11523:SF31">
    <property type="entry name" value="AT04468P-RELATED"/>
    <property type="match status" value="1"/>
</dbReference>
<keyword evidence="14" id="KW-1015">Disulfide bond</keyword>
<dbReference type="GO" id="GO:0005890">
    <property type="term" value="C:sodium:potassium-exchanging ATPase complex"/>
    <property type="evidence" value="ECO:0007669"/>
    <property type="project" value="InterPro"/>
</dbReference>
<feature type="transmembrane region" description="Helical" evidence="18">
    <location>
        <begin position="54"/>
        <end position="79"/>
    </location>
</feature>
<keyword evidence="13 18" id="KW-0472">Membrane</keyword>
<sequence length="327" mass="37182">MAIRGKENENGVYEFPYMVKPVYRNKCEAFKAFLWNPSTREALGRTGPSWAKILLFYVIFYICLAALFAICMTGLYATLNKERPKYTHYDSIIGSNPGLGFRPLGDDEGALIWYKLKDPKTSSYWVELLEDFLKDYRINSTGPDSKFSPDCNFQQPPVEGLACPVNTAEFGPCSPPFYGYDTVSPCVFLKLNKVLEWEPEYYNTTEGLPPDMPPNVIERITAAKARNESNYVWISCEGEYDADKEHLSGAEFQFYPPSGGFPSYYYPYNHKKNAYLSPLIAVRIMNPAGGVMINIECRAWARNIVYIGGSPHKRKGSVHFEIMRDDA</sequence>
<dbReference type="EMBL" id="JAVRBK010000003">
    <property type="protein sequence ID" value="KAK5646773.1"/>
    <property type="molecule type" value="Genomic_DNA"/>
</dbReference>
<comment type="similarity">
    <text evidence="2">Belongs to the X(+)/potassium ATPases subunit beta family.</text>
</comment>
<accession>A0AAN7VKD8</accession>
<evidence type="ECO:0000313" key="20">
    <source>
        <dbReference type="Proteomes" id="UP001329430"/>
    </source>
</evidence>
<comment type="function">
    <text evidence="17">This is the non-catalytic component of the active enzyme, which catalyzes the hydrolysis of ATP coupled with the exchange of Na(+) and K(+) ions across the plasma membrane. The beta subunit regulates, through assembly of alpha/beta heterodimers, the number of sodium pumps transported to the plasma membrane.</text>
</comment>
<evidence type="ECO:0000256" key="12">
    <source>
        <dbReference type="ARBA" id="ARBA00023065"/>
    </source>
</evidence>
<evidence type="ECO:0000256" key="2">
    <source>
        <dbReference type="ARBA" id="ARBA00005876"/>
    </source>
</evidence>
<evidence type="ECO:0000256" key="6">
    <source>
        <dbReference type="ARBA" id="ARBA00022607"/>
    </source>
</evidence>
<keyword evidence="7 18" id="KW-0812">Transmembrane</keyword>
<keyword evidence="9" id="KW-0735">Signal-anchor</keyword>
<dbReference type="Pfam" id="PF00287">
    <property type="entry name" value="Na_K-ATPase"/>
    <property type="match status" value="1"/>
</dbReference>
<dbReference type="Gene3D" id="2.60.40.1660">
    <property type="entry name" value="Na, k-atpase alpha subunit"/>
    <property type="match status" value="1"/>
</dbReference>
<evidence type="ECO:0000256" key="15">
    <source>
        <dbReference type="ARBA" id="ARBA00023180"/>
    </source>
</evidence>
<keyword evidence="8" id="KW-0630">Potassium</keyword>
<keyword evidence="5" id="KW-0633">Potassium transport</keyword>
<dbReference type="GO" id="GO:0030007">
    <property type="term" value="P:intracellular potassium ion homeostasis"/>
    <property type="evidence" value="ECO:0007669"/>
    <property type="project" value="TreeGrafter"/>
</dbReference>
<dbReference type="InterPro" id="IPR000402">
    <property type="entry name" value="Na/K_ATPase_sub_beta"/>
</dbReference>
<evidence type="ECO:0000256" key="13">
    <source>
        <dbReference type="ARBA" id="ARBA00023136"/>
    </source>
</evidence>